<dbReference type="EMBL" id="MN739208">
    <property type="protein sequence ID" value="QHS93657.1"/>
    <property type="molecule type" value="Genomic_DNA"/>
</dbReference>
<organism evidence="1">
    <name type="scientific">viral metagenome</name>
    <dbReference type="NCBI Taxonomy" id="1070528"/>
    <lineage>
        <taxon>unclassified sequences</taxon>
        <taxon>metagenomes</taxon>
        <taxon>organismal metagenomes</taxon>
    </lineage>
</organism>
<name>A0A6C0BMN3_9ZZZZ</name>
<proteinExistence type="predicted"/>
<evidence type="ECO:0000313" key="1">
    <source>
        <dbReference type="EMBL" id="QHS93657.1"/>
    </source>
</evidence>
<sequence length="94" mass="11144">MPLEMRYQVRKFDGRISYDKVVHLKYPGYEHGLYHDDFMDVSHLTDKLRRLCIPNLQEKPRDIRAVYSEAIHAFSMVLYQLVRCGGEDAYVTFS</sequence>
<dbReference type="AlphaFoldDB" id="A0A6C0BMN3"/>
<accession>A0A6C0BMN3</accession>
<protein>
    <submittedName>
        <fullName evidence="1">Uncharacterized protein</fullName>
    </submittedName>
</protein>
<reference evidence="1" key="1">
    <citation type="journal article" date="2020" name="Nature">
        <title>Giant virus diversity and host interactions through global metagenomics.</title>
        <authorList>
            <person name="Schulz F."/>
            <person name="Roux S."/>
            <person name="Paez-Espino D."/>
            <person name="Jungbluth S."/>
            <person name="Walsh D.A."/>
            <person name="Denef V.J."/>
            <person name="McMahon K.D."/>
            <person name="Konstantinidis K.T."/>
            <person name="Eloe-Fadrosh E.A."/>
            <person name="Kyrpides N.C."/>
            <person name="Woyke T."/>
        </authorList>
    </citation>
    <scope>NUCLEOTIDE SEQUENCE</scope>
    <source>
        <strain evidence="1">GVMAG-M-3300018080-19</strain>
    </source>
</reference>